<feature type="chain" id="PRO_5046639542" description="Lipoprotein" evidence="1">
    <location>
        <begin position="27"/>
        <end position="153"/>
    </location>
</feature>
<proteinExistence type="predicted"/>
<dbReference type="EMBL" id="JAAMPT010000180">
    <property type="protein sequence ID" value="NMH23836.1"/>
    <property type="molecule type" value="Genomic_DNA"/>
</dbReference>
<feature type="signal peptide" evidence="1">
    <location>
        <begin position="1"/>
        <end position="26"/>
    </location>
</feature>
<dbReference type="PROSITE" id="PS51257">
    <property type="entry name" value="PROKAR_LIPOPROTEIN"/>
    <property type="match status" value="1"/>
</dbReference>
<gene>
    <name evidence="2" type="ORF">G6042_00965</name>
</gene>
<keyword evidence="1" id="KW-0732">Signal</keyword>
<keyword evidence="3" id="KW-1185">Reference proteome</keyword>
<dbReference type="Proteomes" id="UP000767947">
    <property type="component" value="Unassembled WGS sequence"/>
</dbReference>
<evidence type="ECO:0000313" key="2">
    <source>
        <dbReference type="EMBL" id="NMH23836.1"/>
    </source>
</evidence>
<dbReference type="RefSeq" id="WP_169522398.1">
    <property type="nucleotide sequence ID" value="NZ_JAAMPT010000180.1"/>
</dbReference>
<evidence type="ECO:0000256" key="1">
    <source>
        <dbReference type="SAM" id="SignalP"/>
    </source>
</evidence>
<organism evidence="2 3">
    <name type="scientific">Flavobacterium solisilvae</name>
    <dbReference type="NCBI Taxonomy" id="1852019"/>
    <lineage>
        <taxon>Bacteria</taxon>
        <taxon>Pseudomonadati</taxon>
        <taxon>Bacteroidota</taxon>
        <taxon>Flavobacteriia</taxon>
        <taxon>Flavobacteriales</taxon>
        <taxon>Flavobacteriaceae</taxon>
        <taxon>Flavobacterium</taxon>
    </lineage>
</organism>
<protein>
    <recommendedName>
        <fullName evidence="4">Lipoprotein</fullName>
    </recommendedName>
</protein>
<sequence length="153" mass="17389">MKILKNKFFLLSTLVIILLYSCQNNTENKSSNTNQTTAMKDNITASDTIKTFLMNSTVQDFYKNKQNSSVEFRNVFLKLYETETYLICGEFLEKKQPEKWVDFATLKTEGYELWIGGNATTYCNDAKTISSSTEDLATLLNTQLKSLQGVSGK</sequence>
<accession>A0ABX1QPA4</accession>
<name>A0ABX1QPA4_9FLAO</name>
<evidence type="ECO:0000313" key="3">
    <source>
        <dbReference type="Proteomes" id="UP000767947"/>
    </source>
</evidence>
<reference evidence="2 3" key="1">
    <citation type="submission" date="2020-02" db="EMBL/GenBank/DDBJ databases">
        <title>Flavobacterium sp. genome.</title>
        <authorList>
            <person name="Jung H.S."/>
            <person name="Baek J.H."/>
            <person name="Jeon C.O."/>
        </authorList>
    </citation>
    <scope>NUCLEOTIDE SEQUENCE [LARGE SCALE GENOMIC DNA]</scope>
    <source>
        <strain evidence="2 3">SE-s27</strain>
    </source>
</reference>
<evidence type="ECO:0008006" key="4">
    <source>
        <dbReference type="Google" id="ProtNLM"/>
    </source>
</evidence>
<comment type="caution">
    <text evidence="2">The sequence shown here is derived from an EMBL/GenBank/DDBJ whole genome shotgun (WGS) entry which is preliminary data.</text>
</comment>